<evidence type="ECO:0000256" key="1">
    <source>
        <dbReference type="ARBA" id="ARBA00010577"/>
    </source>
</evidence>
<organism evidence="5 6">
    <name type="scientific">Orenia metallireducens</name>
    <dbReference type="NCBI Taxonomy" id="1413210"/>
    <lineage>
        <taxon>Bacteria</taxon>
        <taxon>Bacillati</taxon>
        <taxon>Bacillota</taxon>
        <taxon>Clostridia</taxon>
        <taxon>Halanaerobiales</taxon>
        <taxon>Halobacteroidaceae</taxon>
        <taxon>Orenia</taxon>
    </lineage>
</organism>
<proteinExistence type="inferred from homology"/>
<dbReference type="InterPro" id="IPR025963">
    <property type="entry name" value="FLgD_Tudor"/>
</dbReference>
<evidence type="ECO:0000313" key="6">
    <source>
        <dbReference type="Proteomes" id="UP000219573"/>
    </source>
</evidence>
<feature type="region of interest" description="Disordered" evidence="3">
    <location>
        <begin position="110"/>
        <end position="130"/>
    </location>
</feature>
<keyword evidence="2" id="KW-1005">Bacterial flagellum biogenesis</keyword>
<accession>A0A285FPH1</accession>
<reference evidence="6" key="1">
    <citation type="submission" date="2017-09" db="EMBL/GenBank/DDBJ databases">
        <authorList>
            <person name="Varghese N."/>
            <person name="Submissions S."/>
        </authorList>
    </citation>
    <scope>NUCLEOTIDE SEQUENCE [LARGE SCALE GENOMIC DNA]</scope>
    <source>
        <strain evidence="6">MSL47</strain>
    </source>
</reference>
<evidence type="ECO:0000259" key="4">
    <source>
        <dbReference type="Pfam" id="PF13861"/>
    </source>
</evidence>
<dbReference type="RefSeq" id="WP_253250651.1">
    <property type="nucleotide sequence ID" value="NZ_OBDZ01000002.1"/>
</dbReference>
<keyword evidence="5" id="KW-0966">Cell projection</keyword>
<keyword evidence="5" id="KW-0282">Flagellum</keyword>
<evidence type="ECO:0000313" key="5">
    <source>
        <dbReference type="EMBL" id="SNY13135.1"/>
    </source>
</evidence>
<keyword evidence="6" id="KW-1185">Reference proteome</keyword>
<evidence type="ECO:0000256" key="2">
    <source>
        <dbReference type="ARBA" id="ARBA00022795"/>
    </source>
</evidence>
<gene>
    <name evidence="5" type="ORF">SAMN06265827_102198</name>
</gene>
<feature type="domain" description="FlgD Tudor-like" evidence="4">
    <location>
        <begin position="91"/>
        <end position="160"/>
    </location>
</feature>
<name>A0A285FPH1_9FIRM</name>
<evidence type="ECO:0000256" key="3">
    <source>
        <dbReference type="SAM" id="MobiDB-lite"/>
    </source>
</evidence>
<dbReference type="Proteomes" id="UP000219573">
    <property type="component" value="Unassembled WGS sequence"/>
</dbReference>
<dbReference type="EMBL" id="OBDZ01000002">
    <property type="protein sequence ID" value="SNY13135.1"/>
    <property type="molecule type" value="Genomic_DNA"/>
</dbReference>
<dbReference type="Pfam" id="PF03963">
    <property type="entry name" value="FlgD"/>
    <property type="match status" value="1"/>
</dbReference>
<feature type="compositionally biased region" description="Acidic residues" evidence="3">
    <location>
        <begin position="112"/>
        <end position="128"/>
    </location>
</feature>
<dbReference type="GO" id="GO:0044781">
    <property type="term" value="P:bacterial-type flagellum organization"/>
    <property type="evidence" value="ECO:0007669"/>
    <property type="project" value="UniProtKB-KW"/>
</dbReference>
<sequence>MSTEEVTWQSISDVMQANSTTNNTDTDNGLGKDAFLKLLVTQLKYQDPMNPMEDKEFISQMAQFSSLEQTQNLNTNMENFMLLQQSNLKYQQILQSGDLVGKEVKVIKPVENEDTETEETTDTTESEESTITGVVEKVDFSEGTPQLIIDGESYPLGNIQEILS</sequence>
<keyword evidence="5" id="KW-0969">Cilium</keyword>
<dbReference type="AlphaFoldDB" id="A0A285FPH1"/>
<dbReference type="Pfam" id="PF13861">
    <property type="entry name" value="FLgD_tudor"/>
    <property type="match status" value="1"/>
</dbReference>
<dbReference type="InterPro" id="IPR005648">
    <property type="entry name" value="FlgD"/>
</dbReference>
<comment type="similarity">
    <text evidence="1">Belongs to the FlgD family.</text>
</comment>
<protein>
    <submittedName>
        <fullName evidence="5">Flagellar basal-body rod modification protein FlgD</fullName>
    </submittedName>
</protein>